<evidence type="ECO:0000313" key="1">
    <source>
        <dbReference type="EMBL" id="EFO97390.1"/>
    </source>
</evidence>
<proteinExistence type="predicted"/>
<keyword evidence="2" id="KW-1185">Reference proteome</keyword>
<protein>
    <recommendedName>
        <fullName evidence="3">Reverse transcriptase domain-containing protein</fullName>
    </recommendedName>
</protein>
<dbReference type="InParanoid" id="E3MAZ4"/>
<dbReference type="OrthoDB" id="407509at2759"/>
<accession>E3MAZ4</accession>
<dbReference type="HOGENOM" id="CLU_2075330_0_0_1"/>
<name>E3MAZ4_CAERE</name>
<gene>
    <name evidence="1" type="ORF">CRE_16775</name>
</gene>
<reference evidence="1" key="1">
    <citation type="submission" date="2007-07" db="EMBL/GenBank/DDBJ databases">
        <title>PCAP assembly of the Caenorhabditis remanei genome.</title>
        <authorList>
            <consortium name="The Caenorhabditis remanei Sequencing Consortium"/>
            <person name="Wilson R.K."/>
        </authorList>
    </citation>
    <scope>NUCLEOTIDE SEQUENCE [LARGE SCALE GENOMIC DNA]</scope>
    <source>
        <strain evidence="1">PB4641</strain>
    </source>
</reference>
<evidence type="ECO:0000313" key="2">
    <source>
        <dbReference type="Proteomes" id="UP000008281"/>
    </source>
</evidence>
<dbReference type="Proteomes" id="UP000008281">
    <property type="component" value="Unassembled WGS sequence"/>
</dbReference>
<sequence length="118" mass="13504">MKLNVTTAHLQQISPLSPFLPEQIQYILNTFQNNKAPGGDKVTAGFLKTIATLFTDFKQKDSSPYLKKGKVPTKWKALKIVVFKKGDKKFWRTVVRIACFLYYTKCSQKLSSIENGYH</sequence>
<evidence type="ECO:0008006" key="3">
    <source>
        <dbReference type="Google" id="ProtNLM"/>
    </source>
</evidence>
<dbReference type="eggNOG" id="KOG1075">
    <property type="taxonomic scope" value="Eukaryota"/>
</dbReference>
<dbReference type="STRING" id="31234.E3MAZ4"/>
<organism evidence="2">
    <name type="scientific">Caenorhabditis remanei</name>
    <name type="common">Caenorhabditis vulgaris</name>
    <dbReference type="NCBI Taxonomy" id="31234"/>
    <lineage>
        <taxon>Eukaryota</taxon>
        <taxon>Metazoa</taxon>
        <taxon>Ecdysozoa</taxon>
        <taxon>Nematoda</taxon>
        <taxon>Chromadorea</taxon>
        <taxon>Rhabditida</taxon>
        <taxon>Rhabditina</taxon>
        <taxon>Rhabditomorpha</taxon>
        <taxon>Rhabditoidea</taxon>
        <taxon>Rhabditidae</taxon>
        <taxon>Peloderinae</taxon>
        <taxon>Caenorhabditis</taxon>
    </lineage>
</organism>
<dbReference type="AlphaFoldDB" id="E3MAZ4"/>
<dbReference type="EMBL" id="DS268432">
    <property type="protein sequence ID" value="EFO97390.1"/>
    <property type="molecule type" value="Genomic_DNA"/>
</dbReference>